<dbReference type="RefSeq" id="XP_012181111.1">
    <property type="nucleotide sequence ID" value="XM_012325721.1"/>
</dbReference>
<dbReference type="Gene3D" id="1.20.1280.50">
    <property type="match status" value="1"/>
</dbReference>
<feature type="domain" description="F-box" evidence="1">
    <location>
        <begin position="50"/>
        <end position="101"/>
    </location>
</feature>
<dbReference type="Proteomes" id="UP000006352">
    <property type="component" value="Unassembled WGS sequence"/>
</dbReference>
<dbReference type="InterPro" id="IPR036047">
    <property type="entry name" value="F-box-like_dom_sf"/>
</dbReference>
<dbReference type="EMBL" id="HE797050">
    <property type="protein sequence ID" value="CCM01828.1"/>
    <property type="molecule type" value="Genomic_DNA"/>
</dbReference>
<reference evidence="2 3" key="1">
    <citation type="journal article" date="2012" name="Appl. Environ. Microbiol.">
        <title>Short-read sequencing for genomic analysis of the brown rot fungus Fibroporia radiculosa.</title>
        <authorList>
            <person name="Tang J.D."/>
            <person name="Perkins A.D."/>
            <person name="Sonstegard T.S."/>
            <person name="Schroeder S.G."/>
            <person name="Burgess S.C."/>
            <person name="Diehl S.V."/>
        </authorList>
    </citation>
    <scope>NUCLEOTIDE SEQUENCE [LARGE SCALE GENOMIC DNA]</scope>
    <source>
        <strain evidence="2 3">TFFH 294</strain>
    </source>
</reference>
<dbReference type="Pfam" id="PF12937">
    <property type="entry name" value="F-box-like"/>
    <property type="match status" value="1"/>
</dbReference>
<dbReference type="PROSITE" id="PS50181">
    <property type="entry name" value="FBOX"/>
    <property type="match status" value="1"/>
</dbReference>
<dbReference type="AlphaFoldDB" id="J4G6I3"/>
<proteinExistence type="predicted"/>
<protein>
    <recommendedName>
        <fullName evidence="1">F-box domain-containing protein</fullName>
    </recommendedName>
</protein>
<evidence type="ECO:0000313" key="2">
    <source>
        <dbReference type="EMBL" id="CCM01828.1"/>
    </source>
</evidence>
<gene>
    <name evidence="2" type="ORF">FIBRA_03896</name>
</gene>
<organism evidence="2 3">
    <name type="scientific">Fibroporia radiculosa</name>
    <dbReference type="NCBI Taxonomy" id="599839"/>
    <lineage>
        <taxon>Eukaryota</taxon>
        <taxon>Fungi</taxon>
        <taxon>Dikarya</taxon>
        <taxon>Basidiomycota</taxon>
        <taxon>Agaricomycotina</taxon>
        <taxon>Agaricomycetes</taxon>
        <taxon>Polyporales</taxon>
        <taxon>Fibroporiaceae</taxon>
        <taxon>Fibroporia</taxon>
    </lineage>
</organism>
<dbReference type="InParanoid" id="J4G6I3"/>
<evidence type="ECO:0000313" key="3">
    <source>
        <dbReference type="Proteomes" id="UP000006352"/>
    </source>
</evidence>
<keyword evidence="3" id="KW-1185">Reference proteome</keyword>
<accession>J4G6I3</accession>
<dbReference type="InterPro" id="IPR001810">
    <property type="entry name" value="F-box_dom"/>
</dbReference>
<dbReference type="GeneID" id="24096739"/>
<dbReference type="OrthoDB" id="2800666at2759"/>
<name>J4G6I3_9APHY</name>
<evidence type="ECO:0000259" key="1">
    <source>
        <dbReference type="PROSITE" id="PS50181"/>
    </source>
</evidence>
<dbReference type="HOGENOM" id="CLU_483997_0_0_1"/>
<sequence>MLHIPQHPFSDDERSMLSSMPSSDALKWIADRRCEIMKHLGELDLIHNLCIPINRLPDDVLRELFQCVQGLSSRHSWITVALVCRRWRGVAMTSPTLWNRLDFGDDLQLVRHCIERSANARLDIHIPNKFLDRVQDSAAVLLDVLLPHAHRIRRFNADLHTGQIFQTIFDNFSMPNLECLLLKRPWAQFYPAIVPMDIRWKLTSLTLTCVSTDWNPPAFANLQELSLTALHDGIYHNPTMDTFLDVLEFCRNLRILHLRNAGPDIESLSAYPKPTRIVTLPLLELLTFDGVPINCSHLLDHVALPLSVRLDISIYWVGNANFEGDYVPIVSGLLSRHRPWLFDTESVNRIDVDLTLLLGQGVFNFRVLNPQGSIVFSVDLLYSDFRFEGPTAEKPGLLRHLLRDLAFMFSTCPVRALILKFPTDPVGEDDWRLILRSMPHLERLDVWLDKAATDALLMVLNAGCASGDEGNAPLPACVGIKDLHYHDDPFSSEDLLVSYLARRAAVGHRLRRLDVRLSVYLSSISDLTERLRSLVDELCLR</sequence>
<dbReference type="SUPFAM" id="SSF81383">
    <property type="entry name" value="F-box domain"/>
    <property type="match status" value="1"/>
</dbReference>